<keyword evidence="1" id="KW-0472">Membrane</keyword>
<proteinExistence type="predicted"/>
<evidence type="ECO:0000313" key="2">
    <source>
        <dbReference type="EMBL" id="MFI7586143.1"/>
    </source>
</evidence>
<keyword evidence="3" id="KW-1185">Reference proteome</keyword>
<comment type="caution">
    <text evidence="2">The sequence shown here is derived from an EMBL/GenBank/DDBJ whole genome shotgun (WGS) entry which is preliminary data.</text>
</comment>
<reference evidence="2 3" key="1">
    <citation type="submission" date="2024-10" db="EMBL/GenBank/DDBJ databases">
        <title>The Natural Products Discovery Center: Release of the First 8490 Sequenced Strains for Exploring Actinobacteria Biosynthetic Diversity.</title>
        <authorList>
            <person name="Kalkreuter E."/>
            <person name="Kautsar S.A."/>
            <person name="Yang D."/>
            <person name="Bader C.D."/>
            <person name="Teijaro C.N."/>
            <person name="Fluegel L."/>
            <person name="Davis C.M."/>
            <person name="Simpson J.R."/>
            <person name="Lauterbach L."/>
            <person name="Steele A.D."/>
            <person name="Gui C."/>
            <person name="Meng S."/>
            <person name="Li G."/>
            <person name="Viehrig K."/>
            <person name="Ye F."/>
            <person name="Su P."/>
            <person name="Kiefer A.F."/>
            <person name="Nichols A."/>
            <person name="Cepeda A.J."/>
            <person name="Yan W."/>
            <person name="Fan B."/>
            <person name="Jiang Y."/>
            <person name="Adhikari A."/>
            <person name="Zheng C.-J."/>
            <person name="Schuster L."/>
            <person name="Cowan T.M."/>
            <person name="Smanski M.J."/>
            <person name="Chevrette M.G."/>
            <person name="De Carvalho L.P.S."/>
            <person name="Shen B."/>
        </authorList>
    </citation>
    <scope>NUCLEOTIDE SEQUENCE [LARGE SCALE GENOMIC DNA]</scope>
    <source>
        <strain evidence="2 3">NPDC049639</strain>
    </source>
</reference>
<gene>
    <name evidence="2" type="ORF">ACIB24_03600</name>
</gene>
<keyword evidence="1" id="KW-1133">Transmembrane helix</keyword>
<accession>A0ABW8AJ07</accession>
<evidence type="ECO:0000256" key="1">
    <source>
        <dbReference type="SAM" id="Phobius"/>
    </source>
</evidence>
<keyword evidence="1" id="KW-0812">Transmembrane</keyword>
<dbReference type="EMBL" id="JBITLV010000001">
    <property type="protein sequence ID" value="MFI7586143.1"/>
    <property type="molecule type" value="Genomic_DNA"/>
</dbReference>
<feature type="transmembrane region" description="Helical" evidence="1">
    <location>
        <begin position="47"/>
        <end position="68"/>
    </location>
</feature>
<organism evidence="2 3">
    <name type="scientific">Spongisporangium articulatum</name>
    <dbReference type="NCBI Taxonomy" id="3362603"/>
    <lineage>
        <taxon>Bacteria</taxon>
        <taxon>Bacillati</taxon>
        <taxon>Actinomycetota</taxon>
        <taxon>Actinomycetes</taxon>
        <taxon>Kineosporiales</taxon>
        <taxon>Kineosporiaceae</taxon>
        <taxon>Spongisporangium</taxon>
    </lineage>
</organism>
<name>A0ABW8AJ07_9ACTN</name>
<sequence>MVTLADLVNTLALRAFSLGGTGGSRSVLTTRLAGVRYRVRTSRRLRLAALLVVTVLVGGTAFTVVAIAV</sequence>
<dbReference type="Proteomes" id="UP001612915">
    <property type="component" value="Unassembled WGS sequence"/>
</dbReference>
<dbReference type="RefSeq" id="WP_398275271.1">
    <property type="nucleotide sequence ID" value="NZ_JBITLV010000001.1"/>
</dbReference>
<protein>
    <submittedName>
        <fullName evidence="2">Uncharacterized protein</fullName>
    </submittedName>
</protein>
<evidence type="ECO:0000313" key="3">
    <source>
        <dbReference type="Proteomes" id="UP001612915"/>
    </source>
</evidence>